<organism evidence="2 3">
    <name type="scientific">Byssothecium circinans</name>
    <dbReference type="NCBI Taxonomy" id="147558"/>
    <lineage>
        <taxon>Eukaryota</taxon>
        <taxon>Fungi</taxon>
        <taxon>Dikarya</taxon>
        <taxon>Ascomycota</taxon>
        <taxon>Pezizomycotina</taxon>
        <taxon>Dothideomycetes</taxon>
        <taxon>Pleosporomycetidae</taxon>
        <taxon>Pleosporales</taxon>
        <taxon>Massarineae</taxon>
        <taxon>Massarinaceae</taxon>
        <taxon>Byssothecium</taxon>
    </lineage>
</organism>
<name>A0A6A5TLP9_9PLEO</name>
<evidence type="ECO:0000313" key="2">
    <source>
        <dbReference type="EMBL" id="KAF1953124.1"/>
    </source>
</evidence>
<reference evidence="2" key="1">
    <citation type="journal article" date="2020" name="Stud. Mycol.">
        <title>101 Dothideomycetes genomes: a test case for predicting lifestyles and emergence of pathogens.</title>
        <authorList>
            <person name="Haridas S."/>
            <person name="Albert R."/>
            <person name="Binder M."/>
            <person name="Bloem J."/>
            <person name="Labutti K."/>
            <person name="Salamov A."/>
            <person name="Andreopoulos B."/>
            <person name="Baker S."/>
            <person name="Barry K."/>
            <person name="Bills G."/>
            <person name="Bluhm B."/>
            <person name="Cannon C."/>
            <person name="Castanera R."/>
            <person name="Culley D."/>
            <person name="Daum C."/>
            <person name="Ezra D."/>
            <person name="Gonzalez J."/>
            <person name="Henrissat B."/>
            <person name="Kuo A."/>
            <person name="Liang C."/>
            <person name="Lipzen A."/>
            <person name="Lutzoni F."/>
            <person name="Magnuson J."/>
            <person name="Mondo S."/>
            <person name="Nolan M."/>
            <person name="Ohm R."/>
            <person name="Pangilinan J."/>
            <person name="Park H.-J."/>
            <person name="Ramirez L."/>
            <person name="Alfaro M."/>
            <person name="Sun H."/>
            <person name="Tritt A."/>
            <person name="Yoshinaga Y."/>
            <person name="Zwiers L.-H."/>
            <person name="Turgeon B."/>
            <person name="Goodwin S."/>
            <person name="Spatafora J."/>
            <person name="Crous P."/>
            <person name="Grigoriev I."/>
        </authorList>
    </citation>
    <scope>NUCLEOTIDE SEQUENCE</scope>
    <source>
        <strain evidence="2">CBS 675.92</strain>
    </source>
</reference>
<dbReference type="AlphaFoldDB" id="A0A6A5TLP9"/>
<dbReference type="InterPro" id="IPR036291">
    <property type="entry name" value="NAD(P)-bd_dom_sf"/>
</dbReference>
<feature type="region of interest" description="Disordered" evidence="1">
    <location>
        <begin position="1"/>
        <end position="22"/>
    </location>
</feature>
<dbReference type="SUPFAM" id="SSF51735">
    <property type="entry name" value="NAD(P)-binding Rossmann-fold domains"/>
    <property type="match status" value="1"/>
</dbReference>
<sequence>MSPAAFTRQNVGTAPVTEPGPDHDWKITLLGKVIAITGANRGIGLCLAIVSLANEAAEAYSLDLFEPGEEF</sequence>
<proteinExistence type="predicted"/>
<evidence type="ECO:0000256" key="1">
    <source>
        <dbReference type="SAM" id="MobiDB-lite"/>
    </source>
</evidence>
<dbReference type="EMBL" id="ML977006">
    <property type="protein sequence ID" value="KAF1953124.1"/>
    <property type="molecule type" value="Genomic_DNA"/>
</dbReference>
<gene>
    <name evidence="2" type="ORF">CC80DRAFT_551827</name>
</gene>
<dbReference type="Proteomes" id="UP000800035">
    <property type="component" value="Unassembled WGS sequence"/>
</dbReference>
<evidence type="ECO:0000313" key="3">
    <source>
        <dbReference type="Proteomes" id="UP000800035"/>
    </source>
</evidence>
<protein>
    <submittedName>
        <fullName evidence="2">Uncharacterized protein</fullName>
    </submittedName>
</protein>
<dbReference type="OrthoDB" id="417891at2759"/>
<keyword evidence="3" id="KW-1185">Reference proteome</keyword>
<accession>A0A6A5TLP9</accession>